<dbReference type="InterPro" id="IPR011004">
    <property type="entry name" value="Trimer_LpxA-like_sf"/>
</dbReference>
<dbReference type="InterPro" id="IPR025877">
    <property type="entry name" value="MobA-like_NTP_Trfase"/>
</dbReference>
<keyword evidence="14" id="KW-0012">Acyltransferase</keyword>
<dbReference type="GO" id="GO:0008360">
    <property type="term" value="P:regulation of cell shape"/>
    <property type="evidence" value="ECO:0007669"/>
    <property type="project" value="UniProtKB-KW"/>
</dbReference>
<keyword evidence="7" id="KW-0548">Nucleotidyltransferase</keyword>
<evidence type="ECO:0000256" key="14">
    <source>
        <dbReference type="ARBA" id="ARBA00023315"/>
    </source>
</evidence>
<keyword evidence="13" id="KW-0511">Multifunctional enzyme</keyword>
<comment type="subcellular location">
    <subcellularLocation>
        <location evidence="2">Cytoplasm</location>
    </subcellularLocation>
</comment>
<dbReference type="GO" id="GO:0071555">
    <property type="term" value="P:cell wall organization"/>
    <property type="evidence" value="ECO:0007669"/>
    <property type="project" value="UniProtKB-KW"/>
</dbReference>
<feature type="domain" description="Mannose-1-phosphate guanyltransferase C-terminal" evidence="19">
    <location>
        <begin position="267"/>
        <end position="340"/>
    </location>
</feature>
<evidence type="ECO:0000256" key="13">
    <source>
        <dbReference type="ARBA" id="ARBA00023268"/>
    </source>
</evidence>
<dbReference type="SUPFAM" id="SSF51161">
    <property type="entry name" value="Trimeric LpxA-like enzymes"/>
    <property type="match status" value="1"/>
</dbReference>
<keyword evidence="12" id="KW-0573">Peptidoglycan synthesis</keyword>
<dbReference type="InterPro" id="IPR056729">
    <property type="entry name" value="GMPPB_C"/>
</dbReference>
<dbReference type="PROSITE" id="PS00101">
    <property type="entry name" value="HEXAPEP_TRANSFERASES"/>
    <property type="match status" value="1"/>
</dbReference>
<evidence type="ECO:0000259" key="19">
    <source>
        <dbReference type="Pfam" id="PF25087"/>
    </source>
</evidence>
<dbReference type="NCBIfam" id="TIGR01173">
    <property type="entry name" value="glmU"/>
    <property type="match status" value="1"/>
</dbReference>
<accession>A0A381QYK7</accession>
<evidence type="ECO:0000256" key="16">
    <source>
        <dbReference type="ARBA" id="ARBA00048247"/>
    </source>
</evidence>
<evidence type="ECO:0000256" key="3">
    <source>
        <dbReference type="ARBA" id="ARBA00007707"/>
    </source>
</evidence>
<evidence type="ECO:0000259" key="18">
    <source>
        <dbReference type="Pfam" id="PF12804"/>
    </source>
</evidence>
<keyword evidence="11" id="KW-0133">Cell shape</keyword>
<comment type="cofactor">
    <cofactor evidence="1">
        <name>Mg(2+)</name>
        <dbReference type="ChEBI" id="CHEBI:18420"/>
    </cofactor>
</comment>
<feature type="domain" description="MobA-like NTP transferase" evidence="18">
    <location>
        <begin position="5"/>
        <end position="128"/>
    </location>
</feature>
<dbReference type="InterPro" id="IPR018357">
    <property type="entry name" value="Hexapep_transf_CS"/>
</dbReference>
<evidence type="ECO:0000256" key="5">
    <source>
        <dbReference type="ARBA" id="ARBA00022490"/>
    </source>
</evidence>
<dbReference type="InterPro" id="IPR005882">
    <property type="entry name" value="Bifunctional_GlmU"/>
</dbReference>
<evidence type="ECO:0000256" key="15">
    <source>
        <dbReference type="ARBA" id="ARBA00023316"/>
    </source>
</evidence>
<dbReference type="Pfam" id="PF00132">
    <property type="entry name" value="Hexapep"/>
    <property type="match status" value="1"/>
</dbReference>
<dbReference type="GO" id="GO:0006048">
    <property type="term" value="P:UDP-N-acetylglucosamine biosynthetic process"/>
    <property type="evidence" value="ECO:0007669"/>
    <property type="project" value="InterPro"/>
</dbReference>
<keyword evidence="8" id="KW-0479">Metal-binding</keyword>
<dbReference type="InterPro" id="IPR038009">
    <property type="entry name" value="GlmU_C_LbH"/>
</dbReference>
<gene>
    <name evidence="20" type="ORF">METZ01_LOCUS37375</name>
</gene>
<evidence type="ECO:0000256" key="1">
    <source>
        <dbReference type="ARBA" id="ARBA00001946"/>
    </source>
</evidence>
<dbReference type="GO" id="GO:0005737">
    <property type="term" value="C:cytoplasm"/>
    <property type="evidence" value="ECO:0007669"/>
    <property type="project" value="UniProtKB-SubCell"/>
</dbReference>
<keyword evidence="9" id="KW-0677">Repeat</keyword>
<dbReference type="GO" id="GO:0000287">
    <property type="term" value="F:magnesium ion binding"/>
    <property type="evidence" value="ECO:0007669"/>
    <property type="project" value="InterPro"/>
</dbReference>
<dbReference type="AlphaFoldDB" id="A0A381QYK7"/>
<evidence type="ECO:0000256" key="8">
    <source>
        <dbReference type="ARBA" id="ARBA00022723"/>
    </source>
</evidence>
<sequence>MRLEVIVLAAGEGTRMQSSIPKVLHVVGGRPLLEHVLNVASDLSPDTLNVVIGHGGAEVKARIEAPDVAWVDQAERKGTGHAVIQAMDNVDPSATVLVLYGDVPLIEKTTLEQCIAAASDGIGIVTVEMSDPKGLGRILRGADGRISAIIEEQDATEQQRTIKEVNTGILAASSATLAPLLASIETHNSQGEYYLTDVISLAASSGTQVTGVNAICPEEVQGINDHIQLAAVERHFQRREAERLMVSGVTLADPARLDLRGTLTAGRDCFIDINVVIEGTVAIGDNVSIGPGCVVTDSELADGVVVEAHSVVEGAIVGSRCRLGPFARVRPGTELAEGARIGNFVETKKAIIGAGTKANHLAYLGDSTIGAECNIGAGTVTCNYDGVDKNETHIGDGVFVGTNSTLVAPLTIDEGAYVAAGSTITSKVDSEDLAVGRARQRNIQGWVPPTKRK</sequence>
<dbReference type="Pfam" id="PF25087">
    <property type="entry name" value="GMPPB_C"/>
    <property type="match status" value="1"/>
</dbReference>
<dbReference type="HAMAP" id="MF_01631">
    <property type="entry name" value="GlmU"/>
    <property type="match status" value="1"/>
</dbReference>
<dbReference type="GO" id="GO:0003977">
    <property type="term" value="F:UDP-N-acetylglucosamine diphosphorylase activity"/>
    <property type="evidence" value="ECO:0007669"/>
    <property type="project" value="UniProtKB-EC"/>
</dbReference>
<comment type="similarity">
    <text evidence="3">In the C-terminal section; belongs to the transferase hexapeptide repeat family.</text>
</comment>
<dbReference type="Gene3D" id="2.160.10.10">
    <property type="entry name" value="Hexapeptide repeat proteins"/>
    <property type="match status" value="1"/>
</dbReference>
<evidence type="ECO:0000256" key="11">
    <source>
        <dbReference type="ARBA" id="ARBA00022960"/>
    </source>
</evidence>
<protein>
    <submittedName>
        <fullName evidence="20">Uncharacterized protein</fullName>
    </submittedName>
</protein>
<evidence type="ECO:0000256" key="2">
    <source>
        <dbReference type="ARBA" id="ARBA00004496"/>
    </source>
</evidence>
<name>A0A381QYK7_9ZZZZ</name>
<comment type="catalytic activity">
    <reaction evidence="17">
        <text>N-acetyl-alpha-D-glucosamine 1-phosphate + UTP + H(+) = UDP-N-acetyl-alpha-D-glucosamine + diphosphate</text>
        <dbReference type="Rhea" id="RHEA:13509"/>
        <dbReference type="ChEBI" id="CHEBI:15378"/>
        <dbReference type="ChEBI" id="CHEBI:33019"/>
        <dbReference type="ChEBI" id="CHEBI:46398"/>
        <dbReference type="ChEBI" id="CHEBI:57705"/>
        <dbReference type="ChEBI" id="CHEBI:57776"/>
        <dbReference type="EC" id="2.7.7.23"/>
    </reaction>
</comment>
<dbReference type="InterPro" id="IPR050065">
    <property type="entry name" value="GlmU-like"/>
</dbReference>
<dbReference type="CDD" id="cd03353">
    <property type="entry name" value="LbH_GlmU_C"/>
    <property type="match status" value="1"/>
</dbReference>
<evidence type="ECO:0000256" key="4">
    <source>
        <dbReference type="ARBA" id="ARBA00007947"/>
    </source>
</evidence>
<evidence type="ECO:0000256" key="17">
    <source>
        <dbReference type="ARBA" id="ARBA00048493"/>
    </source>
</evidence>
<evidence type="ECO:0000256" key="7">
    <source>
        <dbReference type="ARBA" id="ARBA00022695"/>
    </source>
</evidence>
<dbReference type="InterPro" id="IPR029044">
    <property type="entry name" value="Nucleotide-diphossugar_trans"/>
</dbReference>
<dbReference type="EMBL" id="UINC01001594">
    <property type="protein sequence ID" value="SUZ84521.1"/>
    <property type="molecule type" value="Genomic_DNA"/>
</dbReference>
<evidence type="ECO:0000256" key="9">
    <source>
        <dbReference type="ARBA" id="ARBA00022737"/>
    </source>
</evidence>
<evidence type="ECO:0000256" key="12">
    <source>
        <dbReference type="ARBA" id="ARBA00022984"/>
    </source>
</evidence>
<reference evidence="20" key="1">
    <citation type="submission" date="2018-05" db="EMBL/GenBank/DDBJ databases">
        <authorList>
            <person name="Lanie J.A."/>
            <person name="Ng W.-L."/>
            <person name="Kazmierczak K.M."/>
            <person name="Andrzejewski T.M."/>
            <person name="Davidsen T.M."/>
            <person name="Wayne K.J."/>
            <person name="Tettelin H."/>
            <person name="Glass J.I."/>
            <person name="Rusch D."/>
            <person name="Podicherti R."/>
            <person name="Tsui H.-C.T."/>
            <person name="Winkler M.E."/>
        </authorList>
    </citation>
    <scope>NUCLEOTIDE SEQUENCE</scope>
</reference>
<keyword evidence="10" id="KW-0460">Magnesium</keyword>
<dbReference type="SUPFAM" id="SSF53448">
    <property type="entry name" value="Nucleotide-diphospho-sugar transferases"/>
    <property type="match status" value="1"/>
</dbReference>
<dbReference type="CDD" id="cd02540">
    <property type="entry name" value="GT2_GlmU_N_bac"/>
    <property type="match status" value="1"/>
</dbReference>
<organism evidence="20">
    <name type="scientific">marine metagenome</name>
    <dbReference type="NCBI Taxonomy" id="408172"/>
    <lineage>
        <taxon>unclassified sequences</taxon>
        <taxon>metagenomes</taxon>
        <taxon>ecological metagenomes</taxon>
    </lineage>
</organism>
<comment type="similarity">
    <text evidence="4">In the N-terminal section; belongs to the N-acetylglucosamine-1-phosphate uridyltransferase family.</text>
</comment>
<dbReference type="GO" id="GO:0009252">
    <property type="term" value="P:peptidoglycan biosynthetic process"/>
    <property type="evidence" value="ECO:0007669"/>
    <property type="project" value="UniProtKB-KW"/>
</dbReference>
<evidence type="ECO:0000256" key="10">
    <source>
        <dbReference type="ARBA" id="ARBA00022842"/>
    </source>
</evidence>
<dbReference type="InterPro" id="IPR001451">
    <property type="entry name" value="Hexapep"/>
</dbReference>
<dbReference type="Gene3D" id="3.90.550.10">
    <property type="entry name" value="Spore Coat Polysaccharide Biosynthesis Protein SpsA, Chain A"/>
    <property type="match status" value="1"/>
</dbReference>
<evidence type="ECO:0000313" key="20">
    <source>
        <dbReference type="EMBL" id="SUZ84521.1"/>
    </source>
</evidence>
<dbReference type="PANTHER" id="PTHR43584:SF3">
    <property type="entry name" value="BIFUNCTIONAL PROTEIN GLMU"/>
    <property type="match status" value="1"/>
</dbReference>
<dbReference type="PANTHER" id="PTHR43584">
    <property type="entry name" value="NUCLEOTIDYL TRANSFERASE"/>
    <property type="match status" value="1"/>
</dbReference>
<keyword evidence="15" id="KW-0961">Cell wall biogenesis/degradation</keyword>
<proteinExistence type="inferred from homology"/>
<dbReference type="GO" id="GO:0000902">
    <property type="term" value="P:cell morphogenesis"/>
    <property type="evidence" value="ECO:0007669"/>
    <property type="project" value="InterPro"/>
</dbReference>
<dbReference type="Pfam" id="PF12804">
    <property type="entry name" value="NTP_transf_3"/>
    <property type="match status" value="1"/>
</dbReference>
<evidence type="ECO:0000256" key="6">
    <source>
        <dbReference type="ARBA" id="ARBA00022679"/>
    </source>
</evidence>
<comment type="catalytic activity">
    <reaction evidence="16">
        <text>alpha-D-glucosamine 1-phosphate + acetyl-CoA = N-acetyl-alpha-D-glucosamine 1-phosphate + CoA + H(+)</text>
        <dbReference type="Rhea" id="RHEA:13725"/>
        <dbReference type="ChEBI" id="CHEBI:15378"/>
        <dbReference type="ChEBI" id="CHEBI:57287"/>
        <dbReference type="ChEBI" id="CHEBI:57288"/>
        <dbReference type="ChEBI" id="CHEBI:57776"/>
        <dbReference type="ChEBI" id="CHEBI:58516"/>
        <dbReference type="EC" id="2.3.1.157"/>
    </reaction>
</comment>
<keyword evidence="6" id="KW-0808">Transferase</keyword>
<keyword evidence="5" id="KW-0963">Cytoplasm</keyword>
<dbReference type="GO" id="GO:0019134">
    <property type="term" value="F:glucosamine-1-phosphate N-acetyltransferase activity"/>
    <property type="evidence" value="ECO:0007669"/>
    <property type="project" value="UniProtKB-EC"/>
</dbReference>